<comment type="caution">
    <text evidence="2">The sequence shown here is derived from an EMBL/GenBank/DDBJ whole genome shotgun (WGS) entry which is preliminary data.</text>
</comment>
<name>A0A8H6FG36_9LECA</name>
<reference evidence="2 3" key="1">
    <citation type="journal article" date="2020" name="Genomics">
        <title>Complete, high-quality genomes from long-read metagenomic sequencing of two wolf lichen thalli reveals enigmatic genome architecture.</title>
        <authorList>
            <person name="McKenzie S.K."/>
            <person name="Walston R.F."/>
            <person name="Allen J.L."/>
        </authorList>
    </citation>
    <scope>NUCLEOTIDE SEQUENCE [LARGE SCALE GENOMIC DNA]</scope>
    <source>
        <strain evidence="2">WasteWater1</strain>
    </source>
</reference>
<accession>A0A8H6FG36</accession>
<dbReference type="RefSeq" id="XP_037155145.1">
    <property type="nucleotide sequence ID" value="XM_037299144.1"/>
</dbReference>
<sequence>MWRRRDKTKSELEKGEGALGSHELFVKRPEKAVVTQPASDAARSKPQGPSVTFTPATPQPGEFSQKSRLNSGSECTLTADSPVVMVSPYRNVKEHCSSLVTFSKDQLIRMDHNKHYLEIDLLRPESGVDIFPPQDLSPLCLYRELRSLKITGMMQSYQSYIWLVVWLNPQLIDLALEMAGEAGPLDKKAIAEAQEYAQCKPTMREVAQGKTKTEVLKEFHIVNLSLTNFVVHGESFEWFSDQYLQNVQLHRCKDTDFELPSLMQRHTSSERFGKGEAAMESIKDTKDRKRVAGTWQLDLASHEFIRTLVKLKPGLKRLDAVLRDASLLTMDYAEMEGNEITIAVNVVPLALITNSMKLHDVAK</sequence>
<dbReference type="AlphaFoldDB" id="A0A8H6FG36"/>
<evidence type="ECO:0000313" key="3">
    <source>
        <dbReference type="Proteomes" id="UP000593566"/>
    </source>
</evidence>
<protein>
    <submittedName>
        <fullName evidence="2">Uncharacterized protein</fullName>
    </submittedName>
</protein>
<evidence type="ECO:0000313" key="2">
    <source>
        <dbReference type="EMBL" id="KAF6226836.1"/>
    </source>
</evidence>
<feature type="region of interest" description="Disordered" evidence="1">
    <location>
        <begin position="1"/>
        <end position="73"/>
    </location>
</feature>
<evidence type="ECO:0000256" key="1">
    <source>
        <dbReference type="SAM" id="MobiDB-lite"/>
    </source>
</evidence>
<proteinExistence type="predicted"/>
<dbReference type="GeneID" id="59336674"/>
<gene>
    <name evidence="2" type="ORF">HO133_008277</name>
</gene>
<feature type="compositionally biased region" description="Polar residues" evidence="1">
    <location>
        <begin position="47"/>
        <end position="73"/>
    </location>
</feature>
<organism evidence="2 3">
    <name type="scientific">Letharia lupina</name>
    <dbReference type="NCBI Taxonomy" id="560253"/>
    <lineage>
        <taxon>Eukaryota</taxon>
        <taxon>Fungi</taxon>
        <taxon>Dikarya</taxon>
        <taxon>Ascomycota</taxon>
        <taxon>Pezizomycotina</taxon>
        <taxon>Lecanoromycetes</taxon>
        <taxon>OSLEUM clade</taxon>
        <taxon>Lecanoromycetidae</taxon>
        <taxon>Lecanorales</taxon>
        <taxon>Lecanorineae</taxon>
        <taxon>Parmeliaceae</taxon>
        <taxon>Letharia</taxon>
    </lineage>
</organism>
<keyword evidence="3" id="KW-1185">Reference proteome</keyword>
<dbReference type="Proteomes" id="UP000593566">
    <property type="component" value="Unassembled WGS sequence"/>
</dbReference>
<dbReference type="EMBL" id="JACCJB010000005">
    <property type="protein sequence ID" value="KAF6226836.1"/>
    <property type="molecule type" value="Genomic_DNA"/>
</dbReference>